<proteinExistence type="inferred from homology"/>
<dbReference type="Proteomes" id="UP000186955">
    <property type="component" value="Unassembled WGS sequence"/>
</dbReference>
<evidence type="ECO:0000313" key="2">
    <source>
        <dbReference type="EMBL" id="OKO97851.1"/>
    </source>
</evidence>
<evidence type="ECO:0008006" key="4">
    <source>
        <dbReference type="Google" id="ProtNLM"/>
    </source>
</evidence>
<dbReference type="Gene3D" id="3.30.300.220">
    <property type="match status" value="1"/>
</dbReference>
<comment type="caution">
    <text evidence="2">The sequence shown here is derived from an EMBL/GenBank/DDBJ whole genome shotgun (WGS) entry which is preliminary data.</text>
</comment>
<protein>
    <recommendedName>
        <fullName evidence="4">3-hydroxypropionyl-coenzyme A dehydratase</fullName>
    </recommendedName>
</protein>
<gene>
    <name evidence="2" type="ORF">PENSUB_9777</name>
</gene>
<dbReference type="PANTHER" id="PTHR43802:SF1">
    <property type="entry name" value="IP11341P-RELATED"/>
    <property type="match status" value="1"/>
</dbReference>
<evidence type="ECO:0000256" key="1">
    <source>
        <dbReference type="ARBA" id="ARBA00005254"/>
    </source>
</evidence>
<dbReference type="Pfam" id="PF00378">
    <property type="entry name" value="ECH_1"/>
    <property type="match status" value="1"/>
</dbReference>
<reference evidence="2 3" key="1">
    <citation type="submission" date="2016-10" db="EMBL/GenBank/DDBJ databases">
        <title>Genome sequence of the ascomycete fungus Penicillium subrubescens.</title>
        <authorList>
            <person name="De Vries R.P."/>
            <person name="Peng M."/>
            <person name="Dilokpimol A."/>
            <person name="Hilden K."/>
            <person name="Makela M.R."/>
            <person name="Grigoriev I."/>
            <person name="Riley R."/>
            <person name="Granchi Z."/>
        </authorList>
    </citation>
    <scope>NUCLEOTIDE SEQUENCE [LARGE SCALE GENOMIC DNA]</scope>
    <source>
        <strain evidence="2 3">CBS 132785</strain>
    </source>
</reference>
<name>A0A1Q5TCA9_9EURO</name>
<dbReference type="EMBL" id="MNBE01000683">
    <property type="protein sequence ID" value="OKO97851.1"/>
    <property type="molecule type" value="Genomic_DNA"/>
</dbReference>
<evidence type="ECO:0000313" key="3">
    <source>
        <dbReference type="Proteomes" id="UP000186955"/>
    </source>
</evidence>
<dbReference type="CDD" id="cd06558">
    <property type="entry name" value="crotonase-like"/>
    <property type="match status" value="1"/>
</dbReference>
<keyword evidence="3" id="KW-1185">Reference proteome</keyword>
<dbReference type="AlphaFoldDB" id="A0A1Q5TCA9"/>
<dbReference type="SUPFAM" id="SSF52096">
    <property type="entry name" value="ClpP/crotonase"/>
    <property type="match status" value="1"/>
</dbReference>
<sequence>MPLTSAAIDIPTSYETLDLTHIKISHHPPGSPSATPVVVITLNRPEKHNAFTPDMADSLTQAYQMFHIDPRVKVVVLTGAGKMFCAGMDLDIGFGDGEGRAGDFRDM</sequence>
<dbReference type="InterPro" id="IPR001753">
    <property type="entry name" value="Enoyl-CoA_hydra/iso"/>
</dbReference>
<dbReference type="InterPro" id="IPR029045">
    <property type="entry name" value="ClpP/crotonase-like_dom_sf"/>
</dbReference>
<accession>A0A1Q5TCA9</accession>
<dbReference type="PANTHER" id="PTHR43802">
    <property type="entry name" value="ENOYL-COA HYDRATASE"/>
    <property type="match status" value="1"/>
</dbReference>
<organism evidence="2 3">
    <name type="scientific">Penicillium subrubescens</name>
    <dbReference type="NCBI Taxonomy" id="1316194"/>
    <lineage>
        <taxon>Eukaryota</taxon>
        <taxon>Fungi</taxon>
        <taxon>Dikarya</taxon>
        <taxon>Ascomycota</taxon>
        <taxon>Pezizomycotina</taxon>
        <taxon>Eurotiomycetes</taxon>
        <taxon>Eurotiomycetidae</taxon>
        <taxon>Eurotiales</taxon>
        <taxon>Aspergillaceae</taxon>
        <taxon>Penicillium</taxon>
    </lineage>
</organism>
<dbReference type="STRING" id="1316194.A0A1Q5TCA9"/>
<comment type="similarity">
    <text evidence="1">Belongs to the enoyl-CoA hydratase/isomerase family.</text>
</comment>